<reference evidence="1" key="1">
    <citation type="journal article" date="2021" name="Proc. Natl. Acad. Sci. U.S.A.">
        <title>A Catalog of Tens of Thousands of Viruses from Human Metagenomes Reveals Hidden Associations with Chronic Diseases.</title>
        <authorList>
            <person name="Tisza M.J."/>
            <person name="Buck C.B."/>
        </authorList>
    </citation>
    <scope>NUCLEOTIDE SEQUENCE</scope>
    <source>
        <strain evidence="1">CtrG012</strain>
    </source>
</reference>
<dbReference type="Gene3D" id="3.10.450.40">
    <property type="match status" value="1"/>
</dbReference>
<sequence>MKLLPEEFNNVSIAGSQTRMPSKTYRMNIEEETVSGIITDGLEAVRQAVYKVLNTERYKHIIYSSNYGVELADLFGKPMPYVIPEIPRRIEEALLVDDRINKVDGFDLQYDKQGNAKCYFVVHSIFGDIEMERSVKVRNV</sequence>
<evidence type="ECO:0000313" key="1">
    <source>
        <dbReference type="EMBL" id="DAD79051.1"/>
    </source>
</evidence>
<dbReference type="InterPro" id="IPR020288">
    <property type="entry name" value="Sheath_initiator"/>
</dbReference>
<name>A0A8S5MAU8_9CAUD</name>
<organism evidence="1">
    <name type="scientific">Siphoviridae sp. ctrG012</name>
    <dbReference type="NCBI Taxonomy" id="2826475"/>
    <lineage>
        <taxon>Viruses</taxon>
        <taxon>Duplodnaviria</taxon>
        <taxon>Heunggongvirae</taxon>
        <taxon>Uroviricota</taxon>
        <taxon>Caudoviricetes</taxon>
    </lineage>
</organism>
<dbReference type="EMBL" id="BK014857">
    <property type="protein sequence ID" value="DAD79051.1"/>
    <property type="molecule type" value="Genomic_DNA"/>
</dbReference>
<evidence type="ECO:0008006" key="2">
    <source>
        <dbReference type="Google" id="ProtNLM"/>
    </source>
</evidence>
<proteinExistence type="predicted"/>
<protein>
    <recommendedName>
        <fullName evidence="2">DUF2634 domain-containing protein</fullName>
    </recommendedName>
</protein>
<dbReference type="Pfam" id="PF10934">
    <property type="entry name" value="Sheath_initiator"/>
    <property type="match status" value="1"/>
</dbReference>
<accession>A0A8S5MAU8</accession>
<dbReference type="SUPFAM" id="SSF160719">
    <property type="entry name" value="gpW/gp25-like"/>
    <property type="match status" value="1"/>
</dbReference>